<name>A0A8J5LD73_ZINOF</name>
<dbReference type="InterPro" id="IPR050762">
    <property type="entry name" value="HD-ZIP_Homeobox_LZ_Class_II"/>
</dbReference>
<comment type="similarity">
    <text evidence="2">Belongs to the HD-ZIP homeobox family. Class II subfamily.</text>
</comment>
<evidence type="ECO:0000256" key="5">
    <source>
        <dbReference type="ARBA" id="ARBA00023155"/>
    </source>
</evidence>
<evidence type="ECO:0000313" key="13">
    <source>
        <dbReference type="EMBL" id="KAG6513631.1"/>
    </source>
</evidence>
<keyword evidence="14" id="KW-1185">Reference proteome</keyword>
<keyword evidence="10" id="KW-0175">Coiled coil</keyword>
<keyword evidence="4 8" id="KW-0238">DNA-binding</keyword>
<reference evidence="13 14" key="1">
    <citation type="submission" date="2020-08" db="EMBL/GenBank/DDBJ databases">
        <title>Plant Genome Project.</title>
        <authorList>
            <person name="Zhang R.-G."/>
        </authorList>
    </citation>
    <scope>NUCLEOTIDE SEQUENCE [LARGE SCALE GENOMIC DNA]</scope>
    <source>
        <tissue evidence="13">Rhizome</tissue>
    </source>
</reference>
<dbReference type="InterPro" id="IPR017970">
    <property type="entry name" value="Homeobox_CS"/>
</dbReference>
<dbReference type="SMART" id="SM00340">
    <property type="entry name" value="HALZ"/>
    <property type="match status" value="1"/>
</dbReference>
<evidence type="ECO:0000256" key="9">
    <source>
        <dbReference type="RuleBase" id="RU000682"/>
    </source>
</evidence>
<dbReference type="Proteomes" id="UP000734854">
    <property type="component" value="Unassembled WGS sequence"/>
</dbReference>
<evidence type="ECO:0000256" key="11">
    <source>
        <dbReference type="SAM" id="MobiDB-lite"/>
    </source>
</evidence>
<feature type="compositionally biased region" description="Basic and acidic residues" evidence="11">
    <location>
        <begin position="389"/>
        <end position="399"/>
    </location>
</feature>
<dbReference type="PANTHER" id="PTHR45714">
    <property type="entry name" value="HOMEOBOX-LEUCINE ZIPPER PROTEIN HAT14"/>
    <property type="match status" value="1"/>
</dbReference>
<dbReference type="Pfam" id="PF00046">
    <property type="entry name" value="Homeodomain"/>
    <property type="match status" value="1"/>
</dbReference>
<dbReference type="EMBL" id="JACMSC010000007">
    <property type="protein sequence ID" value="KAG6513631.1"/>
    <property type="molecule type" value="Genomic_DNA"/>
</dbReference>
<evidence type="ECO:0000256" key="6">
    <source>
        <dbReference type="ARBA" id="ARBA00023163"/>
    </source>
</evidence>
<dbReference type="Gene3D" id="1.10.10.60">
    <property type="entry name" value="Homeodomain-like"/>
    <property type="match status" value="1"/>
</dbReference>
<evidence type="ECO:0000256" key="10">
    <source>
        <dbReference type="SAM" id="Coils"/>
    </source>
</evidence>
<dbReference type="PROSITE" id="PS50071">
    <property type="entry name" value="HOMEOBOX_2"/>
    <property type="match status" value="1"/>
</dbReference>
<sequence length="399" mass="44422">MSLRFWKLSLLPPPLRFLAINHLRSLSDMEVGRCNHFCSFLFKARPHPSSSPPLPVSPPCLLLLCFTSILISPLVAYLFINSTTTTFLLIITPLLDSSLLLQISQVVLHGLGAGDNGSLAGESETLGGPGVPAGAEEAVEEEEQIGDRLQEVPPGAGGSRIALPSASPVQKNSNDRTKREKLLEGKRSFFVTCAALFLKDCFFMEEELEECNMSLALGISGYGSKKSTSNRTTTTLQFDALFPNHSKEVENVANGGKETSNCSSEEFLGPKKKLKLTKEQVFLLEQSYSERDTVNTSQKQDLADRLRIQPRQVEVWFQNRRARTKTRQMEFDYQCLKRYCERLCEENRRLKKEMMHLLKVATVTASMCPSCERRDGLAAAAGKSAGKLAPERARGSWRR</sequence>
<evidence type="ECO:0000256" key="4">
    <source>
        <dbReference type="ARBA" id="ARBA00023125"/>
    </source>
</evidence>
<dbReference type="SUPFAM" id="SSF46689">
    <property type="entry name" value="Homeodomain-like"/>
    <property type="match status" value="1"/>
</dbReference>
<evidence type="ECO:0000256" key="3">
    <source>
        <dbReference type="ARBA" id="ARBA00023015"/>
    </source>
</evidence>
<dbReference type="SMART" id="SM00389">
    <property type="entry name" value="HOX"/>
    <property type="match status" value="1"/>
</dbReference>
<feature type="region of interest" description="Disordered" evidence="11">
    <location>
        <begin position="156"/>
        <end position="177"/>
    </location>
</feature>
<dbReference type="PROSITE" id="PS00027">
    <property type="entry name" value="HOMEOBOX_1"/>
    <property type="match status" value="1"/>
</dbReference>
<dbReference type="CDD" id="cd00086">
    <property type="entry name" value="homeodomain"/>
    <property type="match status" value="1"/>
</dbReference>
<keyword evidence="5 8" id="KW-0371">Homeobox</keyword>
<feature type="DNA-binding region" description="Homeobox" evidence="8">
    <location>
        <begin position="269"/>
        <end position="328"/>
    </location>
</feature>
<feature type="domain" description="Homeobox" evidence="12">
    <location>
        <begin position="267"/>
        <end position="327"/>
    </location>
</feature>
<keyword evidence="7 8" id="KW-0539">Nucleus</keyword>
<evidence type="ECO:0000256" key="8">
    <source>
        <dbReference type="PROSITE-ProRule" id="PRU00108"/>
    </source>
</evidence>
<feature type="coiled-coil region" evidence="10">
    <location>
        <begin position="333"/>
        <end position="360"/>
    </location>
</feature>
<evidence type="ECO:0000256" key="2">
    <source>
        <dbReference type="ARBA" id="ARBA00006074"/>
    </source>
</evidence>
<accession>A0A8J5LD73</accession>
<dbReference type="GO" id="GO:0043565">
    <property type="term" value="F:sequence-specific DNA binding"/>
    <property type="evidence" value="ECO:0007669"/>
    <property type="project" value="InterPro"/>
</dbReference>
<organism evidence="13 14">
    <name type="scientific">Zingiber officinale</name>
    <name type="common">Ginger</name>
    <name type="synonym">Amomum zingiber</name>
    <dbReference type="NCBI Taxonomy" id="94328"/>
    <lineage>
        <taxon>Eukaryota</taxon>
        <taxon>Viridiplantae</taxon>
        <taxon>Streptophyta</taxon>
        <taxon>Embryophyta</taxon>
        <taxon>Tracheophyta</taxon>
        <taxon>Spermatophyta</taxon>
        <taxon>Magnoliopsida</taxon>
        <taxon>Liliopsida</taxon>
        <taxon>Zingiberales</taxon>
        <taxon>Zingiberaceae</taxon>
        <taxon>Zingiber</taxon>
    </lineage>
</organism>
<dbReference type="GO" id="GO:0005634">
    <property type="term" value="C:nucleus"/>
    <property type="evidence" value="ECO:0007669"/>
    <property type="project" value="UniProtKB-SubCell"/>
</dbReference>
<keyword evidence="3" id="KW-0805">Transcription regulation</keyword>
<comment type="caution">
    <text evidence="13">The sequence shown here is derived from an EMBL/GenBank/DDBJ whole genome shotgun (WGS) entry which is preliminary data.</text>
</comment>
<evidence type="ECO:0000256" key="1">
    <source>
        <dbReference type="ARBA" id="ARBA00004123"/>
    </source>
</evidence>
<dbReference type="GO" id="GO:0000981">
    <property type="term" value="F:DNA-binding transcription factor activity, RNA polymerase II-specific"/>
    <property type="evidence" value="ECO:0007669"/>
    <property type="project" value="InterPro"/>
</dbReference>
<dbReference type="InterPro" id="IPR001356">
    <property type="entry name" value="HD"/>
</dbReference>
<protein>
    <recommendedName>
        <fullName evidence="12">Homeobox domain-containing protein</fullName>
    </recommendedName>
</protein>
<comment type="subcellular location">
    <subcellularLocation>
        <location evidence="1 8 9">Nucleus</location>
    </subcellularLocation>
</comment>
<dbReference type="AlphaFoldDB" id="A0A8J5LD73"/>
<feature type="compositionally biased region" description="Low complexity" evidence="11">
    <location>
        <begin position="379"/>
        <end position="388"/>
    </location>
</feature>
<proteinExistence type="inferred from homology"/>
<evidence type="ECO:0000256" key="7">
    <source>
        <dbReference type="ARBA" id="ARBA00023242"/>
    </source>
</evidence>
<dbReference type="InterPro" id="IPR003106">
    <property type="entry name" value="Leu_zip_homeo"/>
</dbReference>
<keyword evidence="6" id="KW-0804">Transcription</keyword>
<dbReference type="InterPro" id="IPR009057">
    <property type="entry name" value="Homeodomain-like_sf"/>
</dbReference>
<feature type="region of interest" description="Disordered" evidence="11">
    <location>
        <begin position="379"/>
        <end position="399"/>
    </location>
</feature>
<dbReference type="PANTHER" id="PTHR45714:SF34">
    <property type="entry name" value="HOMEOBOX-LEUCINE ZIPPER PROTEIN HAT9"/>
    <property type="match status" value="1"/>
</dbReference>
<gene>
    <name evidence="13" type="ORF">ZIOFF_023963</name>
</gene>
<evidence type="ECO:0000313" key="14">
    <source>
        <dbReference type="Proteomes" id="UP000734854"/>
    </source>
</evidence>
<evidence type="ECO:0000259" key="12">
    <source>
        <dbReference type="PROSITE" id="PS50071"/>
    </source>
</evidence>